<evidence type="ECO:0000256" key="1">
    <source>
        <dbReference type="SAM" id="MobiDB-lite"/>
    </source>
</evidence>
<dbReference type="STRING" id="394096.DB31_2151"/>
<proteinExistence type="predicted"/>
<keyword evidence="3" id="KW-1185">Reference proteome</keyword>
<dbReference type="EMBL" id="JMCB01000014">
    <property type="protein sequence ID" value="KFE64357.1"/>
    <property type="molecule type" value="Genomic_DNA"/>
</dbReference>
<organism evidence="2 3">
    <name type="scientific">Hyalangium minutum</name>
    <dbReference type="NCBI Taxonomy" id="394096"/>
    <lineage>
        <taxon>Bacteria</taxon>
        <taxon>Pseudomonadati</taxon>
        <taxon>Myxococcota</taxon>
        <taxon>Myxococcia</taxon>
        <taxon>Myxococcales</taxon>
        <taxon>Cystobacterineae</taxon>
        <taxon>Archangiaceae</taxon>
        <taxon>Hyalangium</taxon>
    </lineage>
</organism>
<name>A0A085W9J4_9BACT</name>
<dbReference type="Proteomes" id="UP000028725">
    <property type="component" value="Unassembled WGS sequence"/>
</dbReference>
<evidence type="ECO:0000313" key="3">
    <source>
        <dbReference type="Proteomes" id="UP000028725"/>
    </source>
</evidence>
<protein>
    <submittedName>
        <fullName evidence="2">Uncharacterized protein</fullName>
    </submittedName>
</protein>
<gene>
    <name evidence="2" type="ORF">DB31_2151</name>
</gene>
<sequence length="41" mass="4583">MDNTHEPQTEQDTQPTDEELTDEQLLQMAEGSCTWGANCGK</sequence>
<dbReference type="RefSeq" id="WP_276203666.1">
    <property type="nucleotide sequence ID" value="NZ_JMCB01000014.1"/>
</dbReference>
<dbReference type="AlphaFoldDB" id="A0A085W9J4"/>
<accession>A0A085W9J4</accession>
<reference evidence="2 3" key="1">
    <citation type="submission" date="2014-04" db="EMBL/GenBank/DDBJ databases">
        <title>Genome assembly of Hyalangium minutum DSM 14724.</title>
        <authorList>
            <person name="Sharma G."/>
            <person name="Subramanian S."/>
        </authorList>
    </citation>
    <scope>NUCLEOTIDE SEQUENCE [LARGE SCALE GENOMIC DNA]</scope>
    <source>
        <strain evidence="2 3">DSM 14724</strain>
    </source>
</reference>
<evidence type="ECO:0000313" key="2">
    <source>
        <dbReference type="EMBL" id="KFE64357.1"/>
    </source>
</evidence>
<comment type="caution">
    <text evidence="2">The sequence shown here is derived from an EMBL/GenBank/DDBJ whole genome shotgun (WGS) entry which is preliminary data.</text>
</comment>
<feature type="region of interest" description="Disordered" evidence="1">
    <location>
        <begin position="1"/>
        <end position="21"/>
    </location>
</feature>